<dbReference type="SUPFAM" id="SSF55021">
    <property type="entry name" value="ACT-like"/>
    <property type="match status" value="1"/>
</dbReference>
<keyword evidence="2 3" id="KW-0378">Hydrolase</keyword>
<evidence type="ECO:0000313" key="6">
    <source>
        <dbReference type="EMBL" id="OQX15169.1"/>
    </source>
</evidence>
<dbReference type="GO" id="GO:0006189">
    <property type="term" value="P:'de novo' IMP biosynthetic process"/>
    <property type="evidence" value="ECO:0007669"/>
    <property type="project" value="UniProtKB-UniRule"/>
</dbReference>
<dbReference type="Pfam" id="PF00551">
    <property type="entry name" value="Formyl_trans_N"/>
    <property type="match status" value="1"/>
</dbReference>
<dbReference type="GO" id="GO:0008864">
    <property type="term" value="F:formyltetrahydrofolate deformylase activity"/>
    <property type="evidence" value="ECO:0007669"/>
    <property type="project" value="UniProtKB-UniRule"/>
</dbReference>
<dbReference type="UniPathway" id="UPA00074">
    <property type="reaction ID" value="UER00170"/>
</dbReference>
<gene>
    <name evidence="3" type="primary">purU</name>
    <name evidence="6" type="ORF">BWK73_07605</name>
</gene>
<dbReference type="NCBIfam" id="TIGR00655">
    <property type="entry name" value="PurU"/>
    <property type="match status" value="1"/>
</dbReference>
<dbReference type="InterPro" id="IPR036477">
    <property type="entry name" value="Formyl_transf_N_sf"/>
</dbReference>
<dbReference type="GO" id="GO:0006730">
    <property type="term" value="P:one-carbon metabolic process"/>
    <property type="evidence" value="ECO:0007669"/>
    <property type="project" value="UniProtKB-KW"/>
</dbReference>
<sequence>MTTEANYILTVTCPAKTGIVAAVTGFLAASQCYITEMAQYDDEITQKFFCRIMLRRDSQLSPAIDTLRQQFAVIAGNFAMQWGITNATRATRVVLMVSKADHCLVDLLYRKHKGDLNMNVVCVVSNHMELRSLVEREGIRFICLPVDKINKAAQEARMLEIVADTQAELVVLARYMQILSDDTCRKLAGMCINIHHSFLPGFKGARPYHQAYDRGVKLIGATAHYVTSDLDEGPIIEQSVERVDHTYQPEALAALGRDLENSALAKAVRLHIERRVFMDGNKTVVFK</sequence>
<reference evidence="6 7" key="1">
    <citation type="submission" date="2017-01" db="EMBL/GenBank/DDBJ databases">
        <title>Novel large sulfur bacteria in the metagenomes of groundwater-fed chemosynthetic microbial mats in the Lake Huron basin.</title>
        <authorList>
            <person name="Sharrar A.M."/>
            <person name="Flood B.E."/>
            <person name="Bailey J.V."/>
            <person name="Jones D.S."/>
            <person name="Biddanda B."/>
            <person name="Ruberg S.A."/>
            <person name="Marcus D.N."/>
            <person name="Dick G.J."/>
        </authorList>
    </citation>
    <scope>NUCLEOTIDE SEQUENCE [LARGE SCALE GENOMIC DNA]</scope>
    <source>
        <strain evidence="6">A8</strain>
    </source>
</reference>
<comment type="similarity">
    <text evidence="3">Belongs to the PurU family.</text>
</comment>
<evidence type="ECO:0000256" key="1">
    <source>
        <dbReference type="ARBA" id="ARBA00022563"/>
    </source>
</evidence>
<dbReference type="Gene3D" id="3.40.50.170">
    <property type="entry name" value="Formyl transferase, N-terminal domain"/>
    <property type="match status" value="1"/>
</dbReference>
<evidence type="ECO:0000256" key="2">
    <source>
        <dbReference type="ARBA" id="ARBA00022801"/>
    </source>
</evidence>
<keyword evidence="3" id="KW-0658">Purine biosynthesis</keyword>
<dbReference type="PANTHER" id="PTHR42706:SF1">
    <property type="entry name" value="FORMYLTETRAHYDROFOLATE DEFORMYLASE 2, MITOCHONDRIAL"/>
    <property type="match status" value="1"/>
</dbReference>
<dbReference type="CDD" id="cd04875">
    <property type="entry name" value="ACT_F4HF-DF"/>
    <property type="match status" value="1"/>
</dbReference>
<comment type="catalytic activity">
    <reaction evidence="3">
        <text>(6R)-10-formyltetrahydrofolate + H2O = (6S)-5,6,7,8-tetrahydrofolate + formate + H(+)</text>
        <dbReference type="Rhea" id="RHEA:19833"/>
        <dbReference type="ChEBI" id="CHEBI:15377"/>
        <dbReference type="ChEBI" id="CHEBI:15378"/>
        <dbReference type="ChEBI" id="CHEBI:15740"/>
        <dbReference type="ChEBI" id="CHEBI:57453"/>
        <dbReference type="ChEBI" id="CHEBI:195366"/>
        <dbReference type="EC" id="3.5.1.10"/>
    </reaction>
</comment>
<dbReference type="AlphaFoldDB" id="A0A1Y1QW92"/>
<dbReference type="InterPro" id="IPR002376">
    <property type="entry name" value="Formyl_transf_N"/>
</dbReference>
<dbReference type="EMBL" id="MTEJ01000018">
    <property type="protein sequence ID" value="OQX15169.1"/>
    <property type="molecule type" value="Genomic_DNA"/>
</dbReference>
<dbReference type="PANTHER" id="PTHR42706">
    <property type="entry name" value="FORMYLTETRAHYDROFOLATE DEFORMYLASE"/>
    <property type="match status" value="1"/>
</dbReference>
<evidence type="ECO:0000313" key="7">
    <source>
        <dbReference type="Proteomes" id="UP000192491"/>
    </source>
</evidence>
<evidence type="ECO:0000256" key="3">
    <source>
        <dbReference type="HAMAP-Rule" id="MF_01927"/>
    </source>
</evidence>
<name>A0A1Y1QW92_9GAMM</name>
<dbReference type="InterPro" id="IPR045865">
    <property type="entry name" value="ACT-like_dom_sf"/>
</dbReference>
<dbReference type="InterPro" id="IPR044074">
    <property type="entry name" value="PurU_ACT"/>
</dbReference>
<feature type="active site" evidence="3">
    <location>
        <position position="231"/>
    </location>
</feature>
<dbReference type="SUPFAM" id="SSF53328">
    <property type="entry name" value="Formyltransferase"/>
    <property type="match status" value="1"/>
</dbReference>
<dbReference type="CDD" id="cd08648">
    <property type="entry name" value="FMT_core_Formyl-FH4-Hydrolase_C"/>
    <property type="match status" value="1"/>
</dbReference>
<feature type="domain" description="Formyl transferase N-terminal" evidence="5">
    <location>
        <begin position="92"/>
        <end position="268"/>
    </location>
</feature>
<comment type="caution">
    <text evidence="6">The sequence shown here is derived from an EMBL/GenBank/DDBJ whole genome shotgun (WGS) entry which is preliminary data.</text>
</comment>
<evidence type="ECO:0000259" key="5">
    <source>
        <dbReference type="Pfam" id="PF00551"/>
    </source>
</evidence>
<dbReference type="EC" id="3.5.1.10" evidence="3 4"/>
<evidence type="ECO:0000256" key="4">
    <source>
        <dbReference type="NCBIfam" id="TIGR00655"/>
    </source>
</evidence>
<dbReference type="Gene3D" id="3.30.70.260">
    <property type="match status" value="1"/>
</dbReference>
<dbReference type="PIRSF" id="PIRSF036480">
    <property type="entry name" value="FormyFH4_hydr"/>
    <property type="match status" value="1"/>
</dbReference>
<organism evidence="6 7">
    <name type="scientific">Thiothrix lacustris</name>
    <dbReference type="NCBI Taxonomy" id="525917"/>
    <lineage>
        <taxon>Bacteria</taxon>
        <taxon>Pseudomonadati</taxon>
        <taxon>Pseudomonadota</taxon>
        <taxon>Gammaproteobacteria</taxon>
        <taxon>Thiotrichales</taxon>
        <taxon>Thiotrichaceae</taxon>
        <taxon>Thiothrix</taxon>
    </lineage>
</organism>
<dbReference type="Proteomes" id="UP000192491">
    <property type="component" value="Unassembled WGS sequence"/>
</dbReference>
<dbReference type="InterPro" id="IPR041729">
    <property type="entry name" value="Formyl-FH4-Hydrolase_C"/>
</dbReference>
<comment type="pathway">
    <text evidence="3">Purine metabolism; IMP biosynthesis via de novo pathway; formate from 10-formyl-5,6,7,8-tetrahydrofolate: step 1/1.</text>
</comment>
<accession>A0A1Y1QW92</accession>
<keyword evidence="1 3" id="KW-0554">One-carbon metabolism</keyword>
<proteinExistence type="inferred from homology"/>
<dbReference type="HAMAP" id="MF_01927">
    <property type="entry name" value="PurU"/>
    <property type="match status" value="1"/>
</dbReference>
<comment type="function">
    <text evidence="3">Catalyzes the hydrolysis of 10-formyltetrahydrofolate (formyl-FH4) to formate and tetrahydrofolate (FH4).</text>
</comment>
<protein>
    <recommendedName>
        <fullName evidence="3 4">Formyltetrahydrofolate deformylase</fullName>
        <ecNumber evidence="3 4">3.5.1.10</ecNumber>
    </recommendedName>
    <alternativeName>
        <fullName evidence="3">Formyl-FH(4) hydrolase</fullName>
    </alternativeName>
</protein>
<dbReference type="NCBIfam" id="NF004684">
    <property type="entry name" value="PRK06027.1"/>
    <property type="match status" value="1"/>
</dbReference>
<dbReference type="InterPro" id="IPR004810">
    <property type="entry name" value="PurU"/>
</dbReference>
<dbReference type="PRINTS" id="PR01575">
    <property type="entry name" value="FFH4HYDRLASE"/>
</dbReference>